<evidence type="ECO:0000313" key="2">
    <source>
        <dbReference type="EMBL" id="VDN88729.1"/>
    </source>
</evidence>
<feature type="region of interest" description="Disordered" evidence="1">
    <location>
        <begin position="68"/>
        <end position="92"/>
    </location>
</feature>
<feature type="compositionally biased region" description="Polar residues" evidence="1">
    <location>
        <begin position="74"/>
        <end position="86"/>
    </location>
</feature>
<protein>
    <submittedName>
        <fullName evidence="4">BTB_2 domain-containing protein</fullName>
    </submittedName>
</protein>
<gene>
    <name evidence="2" type="ORF">BPAG_LOCUS7543</name>
</gene>
<organism evidence="4">
    <name type="scientific">Brugia pahangi</name>
    <name type="common">Filarial nematode worm</name>
    <dbReference type="NCBI Taxonomy" id="6280"/>
    <lineage>
        <taxon>Eukaryota</taxon>
        <taxon>Metazoa</taxon>
        <taxon>Ecdysozoa</taxon>
        <taxon>Nematoda</taxon>
        <taxon>Chromadorea</taxon>
        <taxon>Rhabditida</taxon>
        <taxon>Spirurina</taxon>
        <taxon>Spiruromorpha</taxon>
        <taxon>Filarioidea</taxon>
        <taxon>Onchocercidae</taxon>
        <taxon>Brugia</taxon>
    </lineage>
</organism>
<evidence type="ECO:0000313" key="4">
    <source>
        <dbReference type="WBParaSite" id="BPAG_0000758101-mRNA-1"/>
    </source>
</evidence>
<accession>A0A0N4TH93</accession>
<reference evidence="2 3" key="2">
    <citation type="submission" date="2018-11" db="EMBL/GenBank/DDBJ databases">
        <authorList>
            <consortium name="Pathogen Informatics"/>
        </authorList>
    </citation>
    <scope>NUCLEOTIDE SEQUENCE [LARGE SCALE GENOMIC DNA]</scope>
</reference>
<sequence length="92" mass="10733">MNIRIKAIGNECIFKLDKLELSYLTRLREAYVKKMRQKEVTATIEQKGDTNIVRSFLVTIYRYHQSMPGLNIPQKPTSEAESNDLPNQKYGR</sequence>
<dbReference type="Proteomes" id="UP000278627">
    <property type="component" value="Unassembled WGS sequence"/>
</dbReference>
<evidence type="ECO:0000256" key="1">
    <source>
        <dbReference type="SAM" id="MobiDB-lite"/>
    </source>
</evidence>
<dbReference type="WBParaSite" id="BPAG_0000758101-mRNA-1">
    <property type="protein sequence ID" value="BPAG_0000758101-mRNA-1"/>
    <property type="gene ID" value="BPAG_0000758101"/>
</dbReference>
<proteinExistence type="predicted"/>
<name>A0A0N4TH93_BRUPA</name>
<evidence type="ECO:0000313" key="3">
    <source>
        <dbReference type="Proteomes" id="UP000278627"/>
    </source>
</evidence>
<keyword evidence="3" id="KW-1185">Reference proteome</keyword>
<reference evidence="4" key="1">
    <citation type="submission" date="2017-02" db="UniProtKB">
        <authorList>
            <consortium name="WormBaseParasite"/>
        </authorList>
    </citation>
    <scope>IDENTIFICATION</scope>
</reference>
<dbReference type="EMBL" id="UZAD01008711">
    <property type="protein sequence ID" value="VDN88729.1"/>
    <property type="molecule type" value="Genomic_DNA"/>
</dbReference>
<dbReference type="AlphaFoldDB" id="A0A0N4TH93"/>